<evidence type="ECO:0000313" key="14">
    <source>
        <dbReference type="Proteomes" id="UP000669179"/>
    </source>
</evidence>
<dbReference type="EMBL" id="JAGEOJ010000021">
    <property type="protein sequence ID" value="MBO2453582.1"/>
    <property type="molecule type" value="Genomic_DNA"/>
</dbReference>
<evidence type="ECO:0000313" key="13">
    <source>
        <dbReference type="EMBL" id="MBO2453582.1"/>
    </source>
</evidence>
<name>A0A939PIL5_9ACTN</name>
<dbReference type="InterPro" id="IPR050482">
    <property type="entry name" value="Sensor_HK_TwoCompSys"/>
</dbReference>
<feature type="domain" description="DUF7134" evidence="12">
    <location>
        <begin position="15"/>
        <end position="166"/>
    </location>
</feature>
<evidence type="ECO:0000259" key="12">
    <source>
        <dbReference type="Pfam" id="PF23539"/>
    </source>
</evidence>
<evidence type="ECO:0000256" key="1">
    <source>
        <dbReference type="ARBA" id="ARBA00000085"/>
    </source>
</evidence>
<evidence type="ECO:0000256" key="4">
    <source>
        <dbReference type="ARBA" id="ARBA00022679"/>
    </source>
</evidence>
<keyword evidence="5" id="KW-0547">Nucleotide-binding</keyword>
<protein>
    <recommendedName>
        <fullName evidence="2">histidine kinase</fullName>
        <ecNumber evidence="2">2.7.13.3</ecNumber>
    </recommendedName>
</protein>
<evidence type="ECO:0000256" key="8">
    <source>
        <dbReference type="ARBA" id="ARBA00023012"/>
    </source>
</evidence>
<dbReference type="EC" id="2.7.13.3" evidence="2"/>
<dbReference type="PANTHER" id="PTHR24421">
    <property type="entry name" value="NITRATE/NITRITE SENSOR PROTEIN NARX-RELATED"/>
    <property type="match status" value="1"/>
</dbReference>
<reference evidence="13" key="1">
    <citation type="submission" date="2021-03" db="EMBL/GenBank/DDBJ databases">
        <authorList>
            <person name="Kanchanasin P."/>
            <person name="Saeng-In P."/>
            <person name="Phongsopitanun W."/>
            <person name="Yuki M."/>
            <person name="Kudo T."/>
            <person name="Ohkuma M."/>
            <person name="Tanasupawat S."/>
        </authorList>
    </citation>
    <scope>NUCLEOTIDE SEQUENCE</scope>
    <source>
        <strain evidence="13">GKU 128</strain>
    </source>
</reference>
<feature type="domain" description="Histidine kinase/HSP90-like ATPase" evidence="10">
    <location>
        <begin position="308"/>
        <end position="396"/>
    </location>
</feature>
<evidence type="ECO:0000259" key="11">
    <source>
        <dbReference type="Pfam" id="PF07730"/>
    </source>
</evidence>
<gene>
    <name evidence="13" type="ORF">J4573_41285</name>
</gene>
<dbReference type="SUPFAM" id="SSF55874">
    <property type="entry name" value="ATPase domain of HSP90 chaperone/DNA topoisomerase II/histidine kinase"/>
    <property type="match status" value="1"/>
</dbReference>
<dbReference type="GO" id="GO:0016020">
    <property type="term" value="C:membrane"/>
    <property type="evidence" value="ECO:0007669"/>
    <property type="project" value="InterPro"/>
</dbReference>
<evidence type="ECO:0000256" key="7">
    <source>
        <dbReference type="ARBA" id="ARBA00022840"/>
    </source>
</evidence>
<feature type="transmembrane region" description="Helical" evidence="9">
    <location>
        <begin position="70"/>
        <end position="88"/>
    </location>
</feature>
<keyword evidence="6 13" id="KW-0418">Kinase</keyword>
<dbReference type="InterPro" id="IPR055558">
    <property type="entry name" value="DUF7134"/>
</dbReference>
<dbReference type="RefSeq" id="WP_208261599.1">
    <property type="nucleotide sequence ID" value="NZ_JAGEOJ010000021.1"/>
</dbReference>
<comment type="catalytic activity">
    <reaction evidence="1">
        <text>ATP + protein L-histidine = ADP + protein N-phospho-L-histidine.</text>
        <dbReference type="EC" id="2.7.13.3"/>
    </reaction>
</comment>
<evidence type="ECO:0000256" key="9">
    <source>
        <dbReference type="SAM" id="Phobius"/>
    </source>
</evidence>
<evidence type="ECO:0000259" key="10">
    <source>
        <dbReference type="Pfam" id="PF02518"/>
    </source>
</evidence>
<keyword evidence="8" id="KW-0902">Two-component regulatory system</keyword>
<keyword evidence="9" id="KW-0812">Transmembrane</keyword>
<keyword evidence="4" id="KW-0808">Transferase</keyword>
<dbReference type="CDD" id="cd16917">
    <property type="entry name" value="HATPase_UhpB-NarQ-NarX-like"/>
    <property type="match status" value="1"/>
</dbReference>
<feature type="transmembrane region" description="Helical" evidence="9">
    <location>
        <begin position="145"/>
        <end position="164"/>
    </location>
</feature>
<dbReference type="GO" id="GO:0005524">
    <property type="term" value="F:ATP binding"/>
    <property type="evidence" value="ECO:0007669"/>
    <property type="project" value="UniProtKB-KW"/>
</dbReference>
<evidence type="ECO:0000256" key="6">
    <source>
        <dbReference type="ARBA" id="ARBA00022777"/>
    </source>
</evidence>
<dbReference type="Gene3D" id="1.20.5.1930">
    <property type="match status" value="1"/>
</dbReference>
<dbReference type="GO" id="GO:0000155">
    <property type="term" value="F:phosphorelay sensor kinase activity"/>
    <property type="evidence" value="ECO:0007669"/>
    <property type="project" value="InterPro"/>
</dbReference>
<comment type="caution">
    <text evidence="13">The sequence shown here is derived from an EMBL/GenBank/DDBJ whole genome shotgun (WGS) entry which is preliminary data.</text>
</comment>
<feature type="domain" description="Signal transduction histidine kinase subgroup 3 dimerisation and phosphoacceptor" evidence="11">
    <location>
        <begin position="197"/>
        <end position="261"/>
    </location>
</feature>
<accession>A0A939PIL5</accession>
<proteinExistence type="predicted"/>
<dbReference type="Pfam" id="PF07730">
    <property type="entry name" value="HisKA_3"/>
    <property type="match status" value="1"/>
</dbReference>
<dbReference type="Proteomes" id="UP000669179">
    <property type="component" value="Unassembled WGS sequence"/>
</dbReference>
<dbReference type="PANTHER" id="PTHR24421:SF10">
    <property type="entry name" value="NITRATE_NITRITE SENSOR PROTEIN NARQ"/>
    <property type="match status" value="1"/>
</dbReference>
<keyword evidence="9" id="KW-0472">Membrane</keyword>
<feature type="transmembrane region" description="Helical" evidence="9">
    <location>
        <begin position="94"/>
        <end position="110"/>
    </location>
</feature>
<keyword evidence="9" id="KW-1133">Transmembrane helix</keyword>
<sequence>MTRHVTTVLSGARRRFAGRPWAFDVALGAGLTAVNVLTLLDRHPAPSAGGVLLWGAQTVPLFWRSRYPRAVLAAMTGLFVLFEVLDPIQGKLPGPYLLVFGVYAVARYVPLRDSLVAVVFSGVVAAVTDQVLGRFEPPKLGSLEPISVVTFVVFYAVAWLLGYGRRRIDSDARRLRVLNERLRVEQEINARQAVVAERSRIARDLHDVVAHHVSAIAVQARSTEDVLDEDPRLGRQGVERIASTADTALIEMRRILHLLASETADDPEHPEPSLQHLDRLVATVEATGCRVTLNVDESLGALPQALQVSAYRIVQESLTNVLKHAGPCEVVVRLEDGGGRVTIDVQNGPAGPEHRPVAGSGRGLIGLRERAAAFGGTLEAGPRAGGGWRVQVVLPYGEEAR</sequence>
<dbReference type="InterPro" id="IPR036890">
    <property type="entry name" value="HATPase_C_sf"/>
</dbReference>
<keyword evidence="14" id="KW-1185">Reference proteome</keyword>
<dbReference type="GO" id="GO:0046983">
    <property type="term" value="F:protein dimerization activity"/>
    <property type="evidence" value="ECO:0007669"/>
    <property type="project" value="InterPro"/>
</dbReference>
<dbReference type="AlphaFoldDB" id="A0A939PIL5"/>
<keyword evidence="7" id="KW-0067">ATP-binding</keyword>
<dbReference type="InterPro" id="IPR011712">
    <property type="entry name" value="Sig_transdc_His_kin_sub3_dim/P"/>
</dbReference>
<organism evidence="13 14">
    <name type="scientific">Actinomadura barringtoniae</name>
    <dbReference type="NCBI Taxonomy" id="1427535"/>
    <lineage>
        <taxon>Bacteria</taxon>
        <taxon>Bacillati</taxon>
        <taxon>Actinomycetota</taxon>
        <taxon>Actinomycetes</taxon>
        <taxon>Streptosporangiales</taxon>
        <taxon>Thermomonosporaceae</taxon>
        <taxon>Actinomadura</taxon>
    </lineage>
</organism>
<evidence type="ECO:0000256" key="2">
    <source>
        <dbReference type="ARBA" id="ARBA00012438"/>
    </source>
</evidence>
<keyword evidence="3" id="KW-0597">Phosphoprotein</keyword>
<feature type="transmembrane region" description="Helical" evidence="9">
    <location>
        <begin position="21"/>
        <end position="40"/>
    </location>
</feature>
<dbReference type="Pfam" id="PF02518">
    <property type="entry name" value="HATPase_c"/>
    <property type="match status" value="1"/>
</dbReference>
<dbReference type="InterPro" id="IPR003594">
    <property type="entry name" value="HATPase_dom"/>
</dbReference>
<dbReference type="Pfam" id="PF23539">
    <property type="entry name" value="DUF7134"/>
    <property type="match status" value="1"/>
</dbReference>
<evidence type="ECO:0000256" key="5">
    <source>
        <dbReference type="ARBA" id="ARBA00022741"/>
    </source>
</evidence>
<evidence type="ECO:0000256" key="3">
    <source>
        <dbReference type="ARBA" id="ARBA00022553"/>
    </source>
</evidence>
<dbReference type="Gene3D" id="3.30.565.10">
    <property type="entry name" value="Histidine kinase-like ATPase, C-terminal domain"/>
    <property type="match status" value="1"/>
</dbReference>